<dbReference type="InParanoid" id="A0A2H3CCU3"/>
<keyword evidence="1" id="KW-0812">Transmembrane</keyword>
<gene>
    <name evidence="2" type="ORF">ARMGADRAFT_818493</name>
</gene>
<protein>
    <submittedName>
        <fullName evidence="2">Uncharacterized protein</fullName>
    </submittedName>
</protein>
<reference evidence="3" key="1">
    <citation type="journal article" date="2017" name="Nat. Ecol. Evol.">
        <title>Genome expansion and lineage-specific genetic innovations in the forest pathogenic fungi Armillaria.</title>
        <authorList>
            <person name="Sipos G."/>
            <person name="Prasanna A.N."/>
            <person name="Walter M.C."/>
            <person name="O'Connor E."/>
            <person name="Balint B."/>
            <person name="Krizsan K."/>
            <person name="Kiss B."/>
            <person name="Hess J."/>
            <person name="Varga T."/>
            <person name="Slot J."/>
            <person name="Riley R."/>
            <person name="Boka B."/>
            <person name="Rigling D."/>
            <person name="Barry K."/>
            <person name="Lee J."/>
            <person name="Mihaltcheva S."/>
            <person name="LaButti K."/>
            <person name="Lipzen A."/>
            <person name="Waldron R."/>
            <person name="Moloney N.M."/>
            <person name="Sperisen C."/>
            <person name="Kredics L."/>
            <person name="Vagvoelgyi C."/>
            <person name="Patrignani A."/>
            <person name="Fitzpatrick D."/>
            <person name="Nagy I."/>
            <person name="Doyle S."/>
            <person name="Anderson J.B."/>
            <person name="Grigoriev I.V."/>
            <person name="Gueldener U."/>
            <person name="Muensterkoetter M."/>
            <person name="Nagy L.G."/>
        </authorList>
    </citation>
    <scope>NUCLEOTIDE SEQUENCE [LARGE SCALE GENOMIC DNA]</scope>
    <source>
        <strain evidence="3">Ar21-2</strain>
    </source>
</reference>
<keyword evidence="1" id="KW-1133">Transmembrane helix</keyword>
<evidence type="ECO:0000313" key="3">
    <source>
        <dbReference type="Proteomes" id="UP000217790"/>
    </source>
</evidence>
<accession>A0A2H3CCU3</accession>
<dbReference type="AlphaFoldDB" id="A0A2H3CCU3"/>
<keyword evidence="3" id="KW-1185">Reference proteome</keyword>
<sequence>MRPNSKIVQCNFGLLHRNEDTLAIGVIHHASRAVIFPYVLWCVGVLQATVGLWHSYVESVGERQSSKRDRRLGRVEVNGCWS</sequence>
<keyword evidence="1" id="KW-0472">Membrane</keyword>
<feature type="transmembrane region" description="Helical" evidence="1">
    <location>
        <begin position="38"/>
        <end position="57"/>
    </location>
</feature>
<proteinExistence type="predicted"/>
<evidence type="ECO:0000313" key="2">
    <source>
        <dbReference type="EMBL" id="PBK80895.1"/>
    </source>
</evidence>
<evidence type="ECO:0000256" key="1">
    <source>
        <dbReference type="SAM" id="Phobius"/>
    </source>
</evidence>
<organism evidence="2 3">
    <name type="scientific">Armillaria gallica</name>
    <name type="common">Bulbous honey fungus</name>
    <name type="synonym">Armillaria bulbosa</name>
    <dbReference type="NCBI Taxonomy" id="47427"/>
    <lineage>
        <taxon>Eukaryota</taxon>
        <taxon>Fungi</taxon>
        <taxon>Dikarya</taxon>
        <taxon>Basidiomycota</taxon>
        <taxon>Agaricomycotina</taxon>
        <taxon>Agaricomycetes</taxon>
        <taxon>Agaricomycetidae</taxon>
        <taxon>Agaricales</taxon>
        <taxon>Marasmiineae</taxon>
        <taxon>Physalacriaceae</taxon>
        <taxon>Armillaria</taxon>
    </lineage>
</organism>
<dbReference type="EMBL" id="KZ293738">
    <property type="protein sequence ID" value="PBK80895.1"/>
    <property type="molecule type" value="Genomic_DNA"/>
</dbReference>
<name>A0A2H3CCU3_ARMGA</name>
<dbReference type="Proteomes" id="UP000217790">
    <property type="component" value="Unassembled WGS sequence"/>
</dbReference>